<accession>A0A8R1HMK6</accession>
<keyword evidence="3" id="KW-1185">Reference proteome</keyword>
<dbReference type="Proteomes" id="UP000005237">
    <property type="component" value="Unassembled WGS sequence"/>
</dbReference>
<dbReference type="EnsemblMetazoa" id="CJA02026.1">
    <property type="protein sequence ID" value="CJA02026.1"/>
    <property type="gene ID" value="WBGene00121230"/>
</dbReference>
<sequence>MSLLGILCVLLSINESWLQYMEGSGADNMIDEYWLQRLIERMDTPKFLMQKAYEQAETAKPFVDMDELLTLDAMVPDQARKEFAEQILSIGSEKSNITLEQSTDAFMAVVYYAFRSFGCDQDNIWPSVYNLTRDNLNCLAFNLIEKVYTKSEFTRKYFARAIHFGITSMAPIEHRIHEMSVYQYLLPNLNRVWFNNLKIQFKNSFWNEHELTRLDTYEDNSFMCGSIPFTDNVQDKINLYYSHRQ</sequence>
<evidence type="ECO:0000313" key="2">
    <source>
        <dbReference type="EnsemblMetazoa" id="CJA02026.1"/>
    </source>
</evidence>
<proteinExistence type="predicted"/>
<evidence type="ECO:0000256" key="1">
    <source>
        <dbReference type="SAM" id="SignalP"/>
    </source>
</evidence>
<protein>
    <submittedName>
        <fullName evidence="2">Uncharacterized protein</fullName>
    </submittedName>
</protein>
<dbReference type="AlphaFoldDB" id="A0A8R1HMK6"/>
<feature type="signal peptide" evidence="1">
    <location>
        <begin position="1"/>
        <end position="18"/>
    </location>
</feature>
<dbReference type="OMA" id="DEYWLQR"/>
<feature type="chain" id="PRO_5035910602" evidence="1">
    <location>
        <begin position="19"/>
        <end position="245"/>
    </location>
</feature>
<keyword evidence="1" id="KW-0732">Signal</keyword>
<reference evidence="2" key="2">
    <citation type="submission" date="2022-06" db="UniProtKB">
        <authorList>
            <consortium name="EnsemblMetazoa"/>
        </authorList>
    </citation>
    <scope>IDENTIFICATION</scope>
    <source>
        <strain evidence="2">DF5081</strain>
    </source>
</reference>
<evidence type="ECO:0000313" key="3">
    <source>
        <dbReference type="Proteomes" id="UP000005237"/>
    </source>
</evidence>
<organism evidence="2 3">
    <name type="scientific">Caenorhabditis japonica</name>
    <dbReference type="NCBI Taxonomy" id="281687"/>
    <lineage>
        <taxon>Eukaryota</taxon>
        <taxon>Metazoa</taxon>
        <taxon>Ecdysozoa</taxon>
        <taxon>Nematoda</taxon>
        <taxon>Chromadorea</taxon>
        <taxon>Rhabditida</taxon>
        <taxon>Rhabditina</taxon>
        <taxon>Rhabditomorpha</taxon>
        <taxon>Rhabditoidea</taxon>
        <taxon>Rhabditidae</taxon>
        <taxon>Peloderinae</taxon>
        <taxon>Caenorhabditis</taxon>
    </lineage>
</organism>
<name>A0A8R1HMK6_CAEJA</name>
<reference evidence="3" key="1">
    <citation type="submission" date="2010-08" db="EMBL/GenBank/DDBJ databases">
        <authorList>
            <consortium name="Caenorhabditis japonica Sequencing Consortium"/>
            <person name="Wilson R.K."/>
        </authorList>
    </citation>
    <scope>NUCLEOTIDE SEQUENCE [LARGE SCALE GENOMIC DNA]</scope>
    <source>
        <strain evidence="3">DF5081</strain>
    </source>
</reference>